<sequence length="129" mass="13695">MVEFVLVLPLVLLVLLGGIGGIYTTASYVQYVHALAMATRTAAIDWQPLGSAQAQSQAEQTFETSLGRGLDKSGAAVTPDQFSATANACSNGGQSPSCVYVSAVWQPPAFPLFPRVTFHDTQALMIEPY</sequence>
<dbReference type="Proteomes" id="UP000297713">
    <property type="component" value="Unassembled WGS sequence"/>
</dbReference>
<dbReference type="AlphaFoldDB" id="A0A4Y8P6F2"/>
<name>A0A4Y8P6F2_9BACT</name>
<organism evidence="1 2">
    <name type="scientific">Methylacidiphilum caldifontis</name>
    <dbReference type="NCBI Taxonomy" id="2795386"/>
    <lineage>
        <taxon>Bacteria</taxon>
        <taxon>Pseudomonadati</taxon>
        <taxon>Verrucomicrobiota</taxon>
        <taxon>Methylacidiphilae</taxon>
        <taxon>Methylacidiphilales</taxon>
        <taxon>Methylacidiphilaceae</taxon>
        <taxon>Methylacidiphilum (ex Ratnadevi et al. 2023)</taxon>
    </lineage>
</organism>
<proteinExistence type="predicted"/>
<protein>
    <submittedName>
        <fullName evidence="1">Uncharacterized protein</fullName>
    </submittedName>
</protein>
<evidence type="ECO:0000313" key="1">
    <source>
        <dbReference type="EMBL" id="TFE65732.1"/>
    </source>
</evidence>
<dbReference type="RefSeq" id="WP_166792909.1">
    <property type="nucleotide sequence ID" value="NZ_LXQC01000208.1"/>
</dbReference>
<comment type="caution">
    <text evidence="1">The sequence shown here is derived from an EMBL/GenBank/DDBJ whole genome shotgun (WGS) entry which is preliminary data.</text>
</comment>
<reference evidence="1 2" key="1">
    <citation type="submission" date="2016-05" db="EMBL/GenBank/DDBJ databases">
        <title>Diversity and Homogeneity among Thermoacidophilic Verrucomicrobia Methanotrophs Linked with Geographical Origin.</title>
        <authorList>
            <person name="Erikstad H.-A."/>
            <person name="Smestad N.B."/>
            <person name="Ceballos R.M."/>
            <person name="Birkeland N.-K."/>
        </authorList>
    </citation>
    <scope>NUCLEOTIDE SEQUENCE [LARGE SCALE GENOMIC DNA]</scope>
    <source>
        <strain evidence="1 2">Phi</strain>
    </source>
</reference>
<keyword evidence="2" id="KW-1185">Reference proteome</keyword>
<gene>
    <name evidence="1" type="ORF">A7Q10_10375</name>
</gene>
<accession>A0A4Y8P6F2</accession>
<evidence type="ECO:0000313" key="2">
    <source>
        <dbReference type="Proteomes" id="UP000297713"/>
    </source>
</evidence>
<dbReference type="EMBL" id="LXQC01000208">
    <property type="protein sequence ID" value="TFE65732.1"/>
    <property type="molecule type" value="Genomic_DNA"/>
</dbReference>